<keyword evidence="3 4" id="KW-0539">Nucleus</keyword>
<dbReference type="SMART" id="SM00398">
    <property type="entry name" value="HMG"/>
    <property type="match status" value="3"/>
</dbReference>
<dbReference type="EnsemblMetazoa" id="CLYHEMT009800.1">
    <property type="protein sequence ID" value="CLYHEMP009800.1"/>
    <property type="gene ID" value="CLYHEMG009800"/>
</dbReference>
<dbReference type="Pfam" id="PF00505">
    <property type="entry name" value="HMG_box"/>
    <property type="match status" value="2"/>
</dbReference>
<evidence type="ECO:0000256" key="1">
    <source>
        <dbReference type="ARBA" id="ARBA00004123"/>
    </source>
</evidence>
<feature type="DNA-binding region" description="HMG box" evidence="4">
    <location>
        <begin position="34"/>
        <end position="102"/>
    </location>
</feature>
<evidence type="ECO:0000259" key="5">
    <source>
        <dbReference type="PROSITE" id="PS50118"/>
    </source>
</evidence>
<protein>
    <recommendedName>
        <fullName evidence="5">HMG box domain-containing protein</fullName>
    </recommendedName>
</protein>
<name>A0A7M5WLM2_9CNID</name>
<dbReference type="OrthoDB" id="5550281at2759"/>
<dbReference type="InterPro" id="IPR036910">
    <property type="entry name" value="HMG_box_dom_sf"/>
</dbReference>
<dbReference type="Proteomes" id="UP000594262">
    <property type="component" value="Unplaced"/>
</dbReference>
<feature type="DNA-binding region" description="HMG box" evidence="4">
    <location>
        <begin position="102"/>
        <end position="168"/>
    </location>
</feature>
<dbReference type="GO" id="GO:0003677">
    <property type="term" value="F:DNA binding"/>
    <property type="evidence" value="ECO:0007669"/>
    <property type="project" value="UniProtKB-UniRule"/>
</dbReference>
<evidence type="ECO:0000256" key="3">
    <source>
        <dbReference type="ARBA" id="ARBA00023242"/>
    </source>
</evidence>
<accession>A0A7M5WLM2</accession>
<keyword evidence="7" id="KW-1185">Reference proteome</keyword>
<proteinExistence type="predicted"/>
<dbReference type="PRINTS" id="PR00886">
    <property type="entry name" value="HIGHMOBLTY12"/>
</dbReference>
<dbReference type="SUPFAM" id="SSF47095">
    <property type="entry name" value="HMG-box"/>
    <property type="match status" value="3"/>
</dbReference>
<dbReference type="InterPro" id="IPR009071">
    <property type="entry name" value="HMG_box_dom"/>
</dbReference>
<organism evidence="6 7">
    <name type="scientific">Clytia hemisphaerica</name>
    <dbReference type="NCBI Taxonomy" id="252671"/>
    <lineage>
        <taxon>Eukaryota</taxon>
        <taxon>Metazoa</taxon>
        <taxon>Cnidaria</taxon>
        <taxon>Hydrozoa</taxon>
        <taxon>Hydroidolina</taxon>
        <taxon>Leptothecata</taxon>
        <taxon>Obeliida</taxon>
        <taxon>Clytiidae</taxon>
        <taxon>Clytia</taxon>
    </lineage>
</organism>
<comment type="subcellular location">
    <subcellularLocation>
        <location evidence="1">Nucleus</location>
    </subcellularLocation>
</comment>
<dbReference type="InterPro" id="IPR051762">
    <property type="entry name" value="UBF1"/>
</dbReference>
<dbReference type="CDD" id="cd00084">
    <property type="entry name" value="HMG-box_SF"/>
    <property type="match status" value="1"/>
</dbReference>
<dbReference type="PANTHER" id="PTHR46318:SF3">
    <property type="entry name" value="UPSTREAM BINDING TRANSCRIPTION FACTOR"/>
    <property type="match status" value="1"/>
</dbReference>
<sequence length="269" mass="31905">MGTIIKIFRDIPKLNHLARISTSVITRTTVKNEVKRPPSPFALFFQEKWQNLKTDNPEMNQNDLMKLASNMWKNSGSYEQQRYRDIFDDKMSTYKQSVKTPPKRPINSYIRFYMDNLDSLSVIYPNVTDRSKKTAEMWKNLSDFEKAKYKREYERDLGEFIQNLTDEDKELIQNRRQSLNDQRERRAIKKYGKAAWNEKPKVGAPNSYIAYIREHSALVPKGENSFVYLSKSWKELSDSEKSVYQEKADQLFELEQQKLSEWEAKNVKV</sequence>
<keyword evidence="2 4" id="KW-0238">DNA-binding</keyword>
<dbReference type="GO" id="GO:0005634">
    <property type="term" value="C:nucleus"/>
    <property type="evidence" value="ECO:0007669"/>
    <property type="project" value="UniProtKB-SubCell"/>
</dbReference>
<feature type="domain" description="HMG box" evidence="5">
    <location>
        <begin position="102"/>
        <end position="168"/>
    </location>
</feature>
<evidence type="ECO:0000313" key="7">
    <source>
        <dbReference type="Proteomes" id="UP000594262"/>
    </source>
</evidence>
<evidence type="ECO:0000256" key="4">
    <source>
        <dbReference type="PROSITE-ProRule" id="PRU00267"/>
    </source>
</evidence>
<feature type="domain" description="HMG box" evidence="5">
    <location>
        <begin position="34"/>
        <end position="102"/>
    </location>
</feature>
<dbReference type="GeneID" id="136802627"/>
<evidence type="ECO:0000256" key="2">
    <source>
        <dbReference type="ARBA" id="ARBA00023125"/>
    </source>
</evidence>
<dbReference type="AlphaFoldDB" id="A0A7M5WLM2"/>
<evidence type="ECO:0000313" key="6">
    <source>
        <dbReference type="EnsemblMetazoa" id="CLYHEMP009800.1"/>
    </source>
</evidence>
<dbReference type="Gene3D" id="1.10.30.10">
    <property type="entry name" value="High mobility group box domain"/>
    <property type="match status" value="3"/>
</dbReference>
<dbReference type="RefSeq" id="XP_066915481.1">
    <property type="nucleotide sequence ID" value="XM_067059380.1"/>
</dbReference>
<reference evidence="6" key="1">
    <citation type="submission" date="2021-01" db="UniProtKB">
        <authorList>
            <consortium name="EnsemblMetazoa"/>
        </authorList>
    </citation>
    <scope>IDENTIFICATION</scope>
</reference>
<dbReference type="PANTHER" id="PTHR46318">
    <property type="entry name" value="UPSTREAM BINDING TRANSCRIPTION FACTOR"/>
    <property type="match status" value="1"/>
</dbReference>
<dbReference type="PROSITE" id="PS50118">
    <property type="entry name" value="HMG_BOX_2"/>
    <property type="match status" value="2"/>
</dbReference>